<dbReference type="InterPro" id="IPR019858">
    <property type="entry name" value="CRISPR-assoc_Cas1_HMARI/TNEAP"/>
</dbReference>
<dbReference type="GO" id="GO:0051607">
    <property type="term" value="P:defense response to virus"/>
    <property type="evidence" value="ECO:0007669"/>
    <property type="project" value="UniProtKB-UniRule"/>
</dbReference>
<evidence type="ECO:0000256" key="7">
    <source>
        <dbReference type="ARBA" id="ARBA00023125"/>
    </source>
</evidence>
<keyword evidence="2 9" id="KW-0479">Metal-binding</keyword>
<evidence type="ECO:0000313" key="10">
    <source>
        <dbReference type="EMBL" id="KUK35956.1"/>
    </source>
</evidence>
<dbReference type="PATRIC" id="fig|85874.4.peg.830"/>
<keyword evidence="7 9" id="KW-0238">DNA-binding</keyword>
<comment type="cofactor">
    <cofactor evidence="9">
        <name>Mg(2+)</name>
        <dbReference type="ChEBI" id="CHEBI:18420"/>
    </cofactor>
    <cofactor evidence="9">
        <name>Mn(2+)</name>
        <dbReference type="ChEBI" id="CHEBI:29035"/>
    </cofactor>
</comment>
<comment type="similarity">
    <text evidence="9">Belongs to the CRISPR-associated endonuclease Cas1 family.</text>
</comment>
<evidence type="ECO:0000256" key="3">
    <source>
        <dbReference type="ARBA" id="ARBA00022759"/>
    </source>
</evidence>
<keyword evidence="8 9" id="KW-0464">Manganese</keyword>
<keyword evidence="3 9" id="KW-0255">Endonuclease</keyword>
<dbReference type="NCBIfam" id="TIGR03641">
    <property type="entry name" value="cas1_HMARI"/>
    <property type="match status" value="1"/>
</dbReference>
<keyword evidence="4 9" id="KW-0378">Hydrolase</keyword>
<protein>
    <recommendedName>
        <fullName evidence="9">CRISPR-associated endonuclease Cas1</fullName>
        <ecNumber evidence="9">3.1.-.-</ecNumber>
    </recommendedName>
</protein>
<evidence type="ECO:0000256" key="6">
    <source>
        <dbReference type="ARBA" id="ARBA00023118"/>
    </source>
</evidence>
<evidence type="ECO:0000256" key="5">
    <source>
        <dbReference type="ARBA" id="ARBA00022842"/>
    </source>
</evidence>
<dbReference type="GO" id="GO:0003677">
    <property type="term" value="F:DNA binding"/>
    <property type="evidence" value="ECO:0007669"/>
    <property type="project" value="UniProtKB-KW"/>
</dbReference>
<comment type="subunit">
    <text evidence="9">Homodimer, forms a heterotetramer with a Cas2 homodimer.</text>
</comment>
<evidence type="ECO:0000256" key="4">
    <source>
        <dbReference type="ARBA" id="ARBA00022801"/>
    </source>
</evidence>
<dbReference type="PANTHER" id="PTHR43219">
    <property type="entry name" value="CRISPR-ASSOCIATED ENDONUCLEASE CAS1"/>
    <property type="match status" value="1"/>
</dbReference>
<organism evidence="10 11">
    <name type="scientific">Thermacetogenium phaeum</name>
    <dbReference type="NCBI Taxonomy" id="85874"/>
    <lineage>
        <taxon>Bacteria</taxon>
        <taxon>Bacillati</taxon>
        <taxon>Bacillota</taxon>
        <taxon>Clostridia</taxon>
        <taxon>Thermoanaerobacterales</taxon>
        <taxon>Thermoanaerobacteraceae</taxon>
        <taxon>Thermacetogenium</taxon>
    </lineage>
</organism>
<dbReference type="CDD" id="cd09722">
    <property type="entry name" value="Cas1_I-B"/>
    <property type="match status" value="1"/>
</dbReference>
<evidence type="ECO:0000313" key="11">
    <source>
        <dbReference type="Proteomes" id="UP000053326"/>
    </source>
</evidence>
<keyword evidence="5 9" id="KW-0460">Magnesium</keyword>
<proteinExistence type="inferred from homology"/>
<name>A0A101FFA4_9THEO</name>
<dbReference type="Pfam" id="PF01867">
    <property type="entry name" value="Cas_Cas1"/>
    <property type="match status" value="1"/>
</dbReference>
<dbReference type="GO" id="GO:0046872">
    <property type="term" value="F:metal ion binding"/>
    <property type="evidence" value="ECO:0007669"/>
    <property type="project" value="UniProtKB-UniRule"/>
</dbReference>
<feature type="binding site" evidence="9">
    <location>
        <position position="222"/>
    </location>
    <ligand>
        <name>Mn(2+)</name>
        <dbReference type="ChEBI" id="CHEBI:29035"/>
    </ligand>
</feature>
<evidence type="ECO:0000256" key="9">
    <source>
        <dbReference type="HAMAP-Rule" id="MF_01470"/>
    </source>
</evidence>
<dbReference type="GO" id="GO:0043571">
    <property type="term" value="P:maintenance of CRISPR repeat elements"/>
    <property type="evidence" value="ECO:0007669"/>
    <property type="project" value="UniProtKB-UniRule"/>
</dbReference>
<keyword evidence="6 9" id="KW-0051">Antiviral defense</keyword>
<keyword evidence="1 9" id="KW-0540">Nuclease</keyword>
<dbReference type="Proteomes" id="UP000053326">
    <property type="component" value="Unassembled WGS sequence"/>
</dbReference>
<reference evidence="11" key="1">
    <citation type="journal article" date="2015" name="MBio">
        <title>Genome-Resolved Metagenomic Analysis Reveals Roles for Candidate Phyla and Other Microbial Community Members in Biogeochemical Transformations in Oil Reservoirs.</title>
        <authorList>
            <person name="Hu P."/>
            <person name="Tom L."/>
            <person name="Singh A."/>
            <person name="Thomas B.C."/>
            <person name="Baker B.J."/>
            <person name="Piceno Y.M."/>
            <person name="Andersen G.L."/>
            <person name="Banfield J.F."/>
        </authorList>
    </citation>
    <scope>NUCLEOTIDE SEQUENCE [LARGE SCALE GENOMIC DNA]</scope>
</reference>
<evidence type="ECO:0000256" key="1">
    <source>
        <dbReference type="ARBA" id="ARBA00022722"/>
    </source>
</evidence>
<evidence type="ECO:0000256" key="8">
    <source>
        <dbReference type="ARBA" id="ARBA00023211"/>
    </source>
</evidence>
<dbReference type="EMBL" id="LGFO01000205">
    <property type="protein sequence ID" value="KUK35956.1"/>
    <property type="molecule type" value="Genomic_DNA"/>
</dbReference>
<dbReference type="PANTHER" id="PTHR43219:SF1">
    <property type="entry name" value="CRISPR-ASSOCIATED ENDONUCLEASE CAS1"/>
    <property type="match status" value="1"/>
</dbReference>
<evidence type="ECO:0000256" key="2">
    <source>
        <dbReference type="ARBA" id="ARBA00022723"/>
    </source>
</evidence>
<dbReference type="Gene3D" id="1.20.120.920">
    <property type="entry name" value="CRISPR-associated endonuclease Cas1, C-terminal domain"/>
    <property type="match status" value="1"/>
</dbReference>
<feature type="binding site" evidence="9">
    <location>
        <position position="156"/>
    </location>
    <ligand>
        <name>Mn(2+)</name>
        <dbReference type="ChEBI" id="CHEBI:29035"/>
    </ligand>
</feature>
<dbReference type="AlphaFoldDB" id="A0A101FFA4"/>
<dbReference type="InterPro" id="IPR042211">
    <property type="entry name" value="CRISPR-assoc_Cas1_N"/>
</dbReference>
<gene>
    <name evidence="9" type="primary">cas1</name>
    <name evidence="10" type="ORF">XD66_1336</name>
</gene>
<dbReference type="EC" id="3.1.-.-" evidence="9"/>
<dbReference type="HAMAP" id="MF_01470">
    <property type="entry name" value="Cas1"/>
    <property type="match status" value="1"/>
</dbReference>
<dbReference type="NCBIfam" id="TIGR00287">
    <property type="entry name" value="cas1"/>
    <property type="match status" value="1"/>
</dbReference>
<comment type="caution">
    <text evidence="10">The sequence shown here is derived from an EMBL/GenBank/DDBJ whole genome shotgun (WGS) entry which is preliminary data.</text>
</comment>
<dbReference type="InterPro" id="IPR042206">
    <property type="entry name" value="CRISPR-assoc_Cas1_C"/>
</dbReference>
<dbReference type="GO" id="GO:0016787">
    <property type="term" value="F:hydrolase activity"/>
    <property type="evidence" value="ECO:0007669"/>
    <property type="project" value="UniProtKB-KW"/>
</dbReference>
<dbReference type="Gene3D" id="3.100.10.20">
    <property type="entry name" value="CRISPR-associated endonuclease Cas1, N-terminal domain"/>
    <property type="match status" value="1"/>
</dbReference>
<dbReference type="GO" id="GO:0004520">
    <property type="term" value="F:DNA endonuclease activity"/>
    <property type="evidence" value="ECO:0007669"/>
    <property type="project" value="InterPro"/>
</dbReference>
<sequence>MRKSIYLLNSGELRRENNTICLITDDGKRFLPVEDIGEIHVFGEVDLNKRLLEFLSEKEIILHYYNHYDYYMGSFYPREHFNSGYMTVKQAEHYINPELRICLARAFVTGAVKNIRQVLMYYRNRGKEVGSAFERIEKLMGEIDSASSVDELMAYEGNIRDAYYGTFDLIIDNPDFVFEVRSKRPPKNRLNALISFGNTLLYTTTLSEIYRTHLDPRIGYLHTSNFRRFSLNLDVAEIFKPILVDRLIFYLTGKQMLKKSHFEKKLDGVVLSRSGRTLFIQNFEQRMMSTIKHRELGRQVSYRRLIRMELYKLEKHLMGEADYQPFVARW</sequence>
<feature type="binding site" evidence="9">
    <location>
        <position position="237"/>
    </location>
    <ligand>
        <name>Mn(2+)</name>
        <dbReference type="ChEBI" id="CHEBI:29035"/>
    </ligand>
</feature>
<accession>A0A101FFA4</accession>
<dbReference type="InterPro" id="IPR002729">
    <property type="entry name" value="CRISPR-assoc_Cas1"/>
</dbReference>
<comment type="function">
    <text evidence="9">CRISPR (clustered regularly interspaced short palindromic repeat), is an adaptive immune system that provides protection against mobile genetic elements (viruses, transposable elements and conjugative plasmids). CRISPR clusters contain spacers, sequences complementary to antecedent mobile elements, and target invading nucleic acids. CRISPR clusters are transcribed and processed into CRISPR RNA (crRNA). Acts as a dsDNA endonuclease. Involved in the integration of spacer DNA into the CRISPR cassette.</text>
</comment>